<sequence>MQDEYYPTLNAAEAGDKQKLTREDTRAFFQGVVRKNANSLFLVYLIVSLVIIGVAVDRLLAGRYLSELRFSLSDKTNTIRAEIEGNIVAKSLLTRGLVASIEANPDITQEEYANLAAKLMRDDPEILNIAAAPGLVVRYVYPLEPNKGVLGFDYRTSPEQLEAVARTRASGQTVVAGPLELVQGGQGYISRSPVFVTDRVTGDTEFWGIVSVVVDLQEFYRNTGLLSPDLPLEVAIRGRDGLGAQGDVFFGDERVFASNPIIAEVNLPFGSWYLGAIPKGGWPTQAENFVMFRMGFLVVSVASILFALYIVRLMDKRREAENRLFSAIEAIDDGFALYDANGKFVTCNQNYKEFYKLSEDLFVPGNSFEYIIREGVRRGQYPAAAGQEEKWIRQRLRAHKTADTQLEQQIADGRWLKIAERKTDDGSTVGFRVDITELKNAKEAAEKANKAKSDFLSVLSHELRTPLTVILGYTRIIASSRMLPSVKALFAAIEQDKGTGSAIENQLDAVLDQLAGQAKRIEDSGEHLLTLINEMLDFSTIEAGKMALERDDVNLDLVVTSVIEKFRLAAEQKSLRIGQQTHAEYVNADVTRLKQVLINLVGNAVKFTDEGAIEVRSRRVGDMIEVSVVDTGCGIPEKDSQLVFEEFQQADLSSTRKAGGTGLGLAICKRIIELHGGTIELSSVVGEGSTFRFTIPAAAE</sequence>
<feature type="domain" description="Histidine kinase" evidence="12">
    <location>
        <begin position="458"/>
        <end position="699"/>
    </location>
</feature>
<dbReference type="SUPFAM" id="SSF47384">
    <property type="entry name" value="Homodimeric domain of signal transducing histidine kinase"/>
    <property type="match status" value="1"/>
</dbReference>
<evidence type="ECO:0000256" key="4">
    <source>
        <dbReference type="ARBA" id="ARBA00022553"/>
    </source>
</evidence>
<dbReference type="InterPro" id="IPR005467">
    <property type="entry name" value="His_kinase_dom"/>
</dbReference>
<dbReference type="PROSITE" id="PS50839">
    <property type="entry name" value="CHASE"/>
    <property type="match status" value="1"/>
</dbReference>
<evidence type="ECO:0000256" key="7">
    <source>
        <dbReference type="ARBA" id="ARBA00022777"/>
    </source>
</evidence>
<evidence type="ECO:0000259" key="13">
    <source>
        <dbReference type="PROSITE" id="PS50839"/>
    </source>
</evidence>
<comment type="catalytic activity">
    <reaction evidence="1">
        <text>ATP + protein L-histidine = ADP + protein N-phospho-L-histidine.</text>
        <dbReference type="EC" id="2.7.13.3"/>
    </reaction>
</comment>
<feature type="transmembrane region" description="Helical" evidence="11">
    <location>
        <begin position="41"/>
        <end position="61"/>
    </location>
</feature>
<comment type="caution">
    <text evidence="14">The sequence shown here is derived from an EMBL/GenBank/DDBJ whole genome shotgun (WGS) entry which is preliminary data.</text>
</comment>
<evidence type="ECO:0000313" key="15">
    <source>
        <dbReference type="Proteomes" id="UP000585681"/>
    </source>
</evidence>
<dbReference type="Gene3D" id="1.10.287.130">
    <property type="match status" value="1"/>
</dbReference>
<dbReference type="SMART" id="SM01079">
    <property type="entry name" value="CHASE"/>
    <property type="match status" value="1"/>
</dbReference>
<dbReference type="InterPro" id="IPR036097">
    <property type="entry name" value="HisK_dim/P_sf"/>
</dbReference>
<evidence type="ECO:0000256" key="6">
    <source>
        <dbReference type="ARBA" id="ARBA00022692"/>
    </source>
</evidence>
<dbReference type="InterPro" id="IPR042240">
    <property type="entry name" value="CHASE_sf"/>
</dbReference>
<keyword evidence="5" id="KW-0808">Transferase</keyword>
<dbReference type="Gene3D" id="3.30.450.20">
    <property type="entry name" value="PAS domain"/>
    <property type="match status" value="1"/>
</dbReference>
<accession>A0A840C8W1</accession>
<dbReference type="PRINTS" id="PR00344">
    <property type="entry name" value="BCTRLSENSOR"/>
</dbReference>
<evidence type="ECO:0000256" key="5">
    <source>
        <dbReference type="ARBA" id="ARBA00022679"/>
    </source>
</evidence>
<dbReference type="InterPro" id="IPR035965">
    <property type="entry name" value="PAS-like_dom_sf"/>
</dbReference>
<dbReference type="Gene3D" id="3.30.565.10">
    <property type="entry name" value="Histidine kinase-like ATPase, C-terminal domain"/>
    <property type="match status" value="1"/>
</dbReference>
<keyword evidence="6 11" id="KW-0812">Transmembrane</keyword>
<evidence type="ECO:0000256" key="11">
    <source>
        <dbReference type="SAM" id="Phobius"/>
    </source>
</evidence>
<reference evidence="14" key="1">
    <citation type="submission" date="2020-08" db="EMBL/GenBank/DDBJ databases">
        <title>Genomic Encyclopedia of Type Strains, Phase IV (KMG-IV): sequencing the most valuable type-strain genomes for metagenomic binning, comparative biology and taxonomic classification.</title>
        <authorList>
            <person name="Goeker M."/>
        </authorList>
    </citation>
    <scope>NUCLEOTIDE SEQUENCE [LARGE SCALE GENOMIC DNA]</scope>
    <source>
        <strain evidence="14">DSM 105040</strain>
    </source>
</reference>
<evidence type="ECO:0000256" key="10">
    <source>
        <dbReference type="ARBA" id="ARBA00023136"/>
    </source>
</evidence>
<keyword evidence="8 11" id="KW-1133">Transmembrane helix</keyword>
<dbReference type="Proteomes" id="UP000585681">
    <property type="component" value="Unassembled WGS sequence"/>
</dbReference>
<protein>
    <recommendedName>
        <fullName evidence="3">histidine kinase</fullName>
        <ecNumber evidence="3">2.7.13.3</ecNumber>
    </recommendedName>
</protein>
<evidence type="ECO:0000259" key="12">
    <source>
        <dbReference type="PROSITE" id="PS50109"/>
    </source>
</evidence>
<dbReference type="InterPro" id="IPR036890">
    <property type="entry name" value="HATPase_C_sf"/>
</dbReference>
<organism evidence="14 15">
    <name type="scientific">Actibacterium naphthalenivorans</name>
    <dbReference type="NCBI Taxonomy" id="1614693"/>
    <lineage>
        <taxon>Bacteria</taxon>
        <taxon>Pseudomonadati</taxon>
        <taxon>Pseudomonadota</taxon>
        <taxon>Alphaproteobacteria</taxon>
        <taxon>Rhodobacterales</taxon>
        <taxon>Roseobacteraceae</taxon>
        <taxon>Actibacterium</taxon>
    </lineage>
</organism>
<dbReference type="SUPFAM" id="SSF55874">
    <property type="entry name" value="ATPase domain of HSP90 chaperone/DNA topoisomerase II/histidine kinase"/>
    <property type="match status" value="1"/>
</dbReference>
<gene>
    <name evidence="14" type="ORF">GGR17_000273</name>
</gene>
<dbReference type="SUPFAM" id="SSF55785">
    <property type="entry name" value="PYP-like sensor domain (PAS domain)"/>
    <property type="match status" value="1"/>
</dbReference>
<dbReference type="InterPro" id="IPR003594">
    <property type="entry name" value="HATPase_dom"/>
</dbReference>
<dbReference type="PANTHER" id="PTHR43047">
    <property type="entry name" value="TWO-COMPONENT HISTIDINE PROTEIN KINASE"/>
    <property type="match status" value="1"/>
</dbReference>
<comment type="subcellular location">
    <subcellularLocation>
        <location evidence="2">Membrane</location>
    </subcellularLocation>
</comment>
<evidence type="ECO:0000313" key="14">
    <source>
        <dbReference type="EMBL" id="MBB4020482.1"/>
    </source>
</evidence>
<dbReference type="FunFam" id="3.30.565.10:FF:000010">
    <property type="entry name" value="Sensor histidine kinase RcsC"/>
    <property type="match status" value="1"/>
</dbReference>
<keyword evidence="4" id="KW-0597">Phosphoprotein</keyword>
<evidence type="ECO:0000256" key="2">
    <source>
        <dbReference type="ARBA" id="ARBA00004370"/>
    </source>
</evidence>
<dbReference type="PROSITE" id="PS50109">
    <property type="entry name" value="HIS_KIN"/>
    <property type="match status" value="1"/>
</dbReference>
<evidence type="ECO:0000256" key="3">
    <source>
        <dbReference type="ARBA" id="ARBA00012438"/>
    </source>
</evidence>
<proteinExistence type="predicted"/>
<dbReference type="EC" id="2.7.13.3" evidence="3"/>
<dbReference type="GO" id="GO:0005886">
    <property type="term" value="C:plasma membrane"/>
    <property type="evidence" value="ECO:0007669"/>
    <property type="project" value="TreeGrafter"/>
</dbReference>
<dbReference type="SMART" id="SM00387">
    <property type="entry name" value="HATPase_c"/>
    <property type="match status" value="1"/>
</dbReference>
<evidence type="ECO:0000256" key="9">
    <source>
        <dbReference type="ARBA" id="ARBA00023012"/>
    </source>
</evidence>
<dbReference type="SMART" id="SM00388">
    <property type="entry name" value="HisKA"/>
    <property type="match status" value="1"/>
</dbReference>
<dbReference type="Pfam" id="PF12860">
    <property type="entry name" value="PAS_7"/>
    <property type="match status" value="1"/>
</dbReference>
<dbReference type="PANTHER" id="PTHR43047:SF72">
    <property type="entry name" value="OSMOSENSING HISTIDINE PROTEIN KINASE SLN1"/>
    <property type="match status" value="1"/>
</dbReference>
<dbReference type="GO" id="GO:0009927">
    <property type="term" value="F:histidine phosphotransfer kinase activity"/>
    <property type="evidence" value="ECO:0007669"/>
    <property type="project" value="TreeGrafter"/>
</dbReference>
<dbReference type="Gene3D" id="3.30.450.350">
    <property type="entry name" value="CHASE domain"/>
    <property type="match status" value="1"/>
</dbReference>
<feature type="domain" description="CHASE" evidence="13">
    <location>
        <begin position="136"/>
        <end position="275"/>
    </location>
</feature>
<keyword evidence="9" id="KW-0902">Two-component regulatory system</keyword>
<keyword evidence="7" id="KW-0418">Kinase</keyword>
<dbReference type="InterPro" id="IPR006189">
    <property type="entry name" value="CHASE_dom"/>
</dbReference>
<name>A0A840C8W1_9RHOB</name>
<feature type="transmembrane region" description="Helical" evidence="11">
    <location>
        <begin position="290"/>
        <end position="311"/>
    </location>
</feature>
<dbReference type="EMBL" id="JACIEQ010000001">
    <property type="protein sequence ID" value="MBB4020482.1"/>
    <property type="molecule type" value="Genomic_DNA"/>
</dbReference>
<keyword evidence="10 11" id="KW-0472">Membrane</keyword>
<dbReference type="Pfam" id="PF02518">
    <property type="entry name" value="HATPase_c"/>
    <property type="match status" value="1"/>
</dbReference>
<dbReference type="AlphaFoldDB" id="A0A840C8W1"/>
<dbReference type="InterPro" id="IPR004358">
    <property type="entry name" value="Sig_transdc_His_kin-like_C"/>
</dbReference>
<dbReference type="InterPro" id="IPR003661">
    <property type="entry name" value="HisK_dim/P_dom"/>
</dbReference>
<dbReference type="CDD" id="cd16922">
    <property type="entry name" value="HATPase_EvgS-ArcB-TorS-like"/>
    <property type="match status" value="1"/>
</dbReference>
<evidence type="ECO:0000256" key="1">
    <source>
        <dbReference type="ARBA" id="ARBA00000085"/>
    </source>
</evidence>
<dbReference type="Pfam" id="PF00512">
    <property type="entry name" value="HisKA"/>
    <property type="match status" value="1"/>
</dbReference>
<dbReference type="Pfam" id="PF03924">
    <property type="entry name" value="CHASE"/>
    <property type="match status" value="1"/>
</dbReference>
<keyword evidence="15" id="KW-1185">Reference proteome</keyword>
<dbReference type="CDD" id="cd00082">
    <property type="entry name" value="HisKA"/>
    <property type="match status" value="1"/>
</dbReference>
<dbReference type="GO" id="GO:0000155">
    <property type="term" value="F:phosphorelay sensor kinase activity"/>
    <property type="evidence" value="ECO:0007669"/>
    <property type="project" value="InterPro"/>
</dbReference>
<evidence type="ECO:0000256" key="8">
    <source>
        <dbReference type="ARBA" id="ARBA00022989"/>
    </source>
</evidence>